<keyword evidence="3" id="KW-1185">Reference proteome</keyword>
<dbReference type="InterPro" id="IPR011009">
    <property type="entry name" value="Kinase-like_dom_sf"/>
</dbReference>
<gene>
    <name evidence="2" type="ORF">FMM08_12830</name>
</gene>
<dbReference type="AlphaFoldDB" id="A0A5C8ZC80"/>
<dbReference type="EMBL" id="VKAC01000007">
    <property type="protein sequence ID" value="TXR55715.1"/>
    <property type="molecule type" value="Genomic_DNA"/>
</dbReference>
<reference evidence="2 3" key="1">
    <citation type="submission" date="2019-07" db="EMBL/GenBank/DDBJ databases">
        <title>Quadrisphaera sp. strain DD2A genome sequencing and assembly.</title>
        <authorList>
            <person name="Kim I."/>
        </authorList>
    </citation>
    <scope>NUCLEOTIDE SEQUENCE [LARGE SCALE GENOMIC DNA]</scope>
    <source>
        <strain evidence="2 3">DD2A</strain>
    </source>
</reference>
<dbReference type="GO" id="GO:0016740">
    <property type="term" value="F:transferase activity"/>
    <property type="evidence" value="ECO:0007669"/>
    <property type="project" value="UniProtKB-KW"/>
</dbReference>
<name>A0A5C8ZC80_9ACTN</name>
<accession>A0A5C8ZC80</accession>
<feature type="domain" description="Aminoglycoside phosphotransferase" evidence="1">
    <location>
        <begin position="21"/>
        <end position="249"/>
    </location>
</feature>
<dbReference type="SUPFAM" id="SSF56112">
    <property type="entry name" value="Protein kinase-like (PK-like)"/>
    <property type="match status" value="1"/>
</dbReference>
<dbReference type="Proteomes" id="UP000321234">
    <property type="component" value="Unassembled WGS sequence"/>
</dbReference>
<dbReference type="OrthoDB" id="3677467at2"/>
<evidence type="ECO:0000313" key="3">
    <source>
        <dbReference type="Proteomes" id="UP000321234"/>
    </source>
</evidence>
<organism evidence="2 3">
    <name type="scientific">Quadrisphaera setariae</name>
    <dbReference type="NCBI Taxonomy" id="2593304"/>
    <lineage>
        <taxon>Bacteria</taxon>
        <taxon>Bacillati</taxon>
        <taxon>Actinomycetota</taxon>
        <taxon>Actinomycetes</taxon>
        <taxon>Kineosporiales</taxon>
        <taxon>Kineosporiaceae</taxon>
        <taxon>Quadrisphaera</taxon>
    </lineage>
</organism>
<proteinExistence type="predicted"/>
<comment type="caution">
    <text evidence="2">The sequence shown here is derived from an EMBL/GenBank/DDBJ whole genome shotgun (WGS) entry which is preliminary data.</text>
</comment>
<dbReference type="Pfam" id="PF01636">
    <property type="entry name" value="APH"/>
    <property type="match status" value="1"/>
</dbReference>
<evidence type="ECO:0000259" key="1">
    <source>
        <dbReference type="Pfam" id="PF01636"/>
    </source>
</evidence>
<dbReference type="InterPro" id="IPR002575">
    <property type="entry name" value="Aminoglycoside_PTrfase"/>
</dbReference>
<protein>
    <submittedName>
        <fullName evidence="2">Phosphotransferase</fullName>
    </submittedName>
</protein>
<evidence type="ECO:0000313" key="2">
    <source>
        <dbReference type="EMBL" id="TXR55715.1"/>
    </source>
</evidence>
<keyword evidence="2" id="KW-0808">Transferase</keyword>
<sequence length="311" mass="32317">MDEEELADVVLQRWGLPGAVVQPLGGGMNSRTWVVEVTAPCGQVGRWAAKQVAPALHPPFRRGLLAASLVEGAGVRAGVPRPTVGGADHADLPDGPLALLRWVDGTPLDDDDDDAPALMGAALGTAHRVLRGVDDGSAARFPPWPELEGDHLDVEPWVRPAVAGALATYRDLLAGSGGGALGGSSVGLLHADPAPDAFLRPVSGDDPRCGLIDWSSAEHGPLLYDVASAVMYVGGYERGRALVEAYAEVVAPEADAAALLPQVEVLLGLRQAVQAAYFARRLAVDDLTGIDGPEGNLEGLHHARDFFAALG</sequence>
<dbReference type="RefSeq" id="WP_147926771.1">
    <property type="nucleotide sequence ID" value="NZ_VKAC01000007.1"/>
</dbReference>
<dbReference type="Gene3D" id="3.90.1200.10">
    <property type="match status" value="1"/>
</dbReference>